<dbReference type="PANTHER" id="PTHR30482:SF18">
    <property type="entry name" value="BRANCHED AMINO ACID TRANSPORT SYSTEM PERMEASE"/>
    <property type="match status" value="1"/>
</dbReference>
<name>A0ABU5ZK77_9BACL</name>
<comment type="caution">
    <text evidence="7">The sequence shown here is derived from an EMBL/GenBank/DDBJ whole genome shotgun (WGS) entry which is preliminary data.</text>
</comment>
<dbReference type="InterPro" id="IPR001851">
    <property type="entry name" value="ABC_transp_permease"/>
</dbReference>
<feature type="transmembrane region" description="Helical" evidence="6">
    <location>
        <begin position="85"/>
        <end position="109"/>
    </location>
</feature>
<reference evidence="7" key="1">
    <citation type="submission" date="2023-12" db="EMBL/GenBank/DDBJ databases">
        <title>Fervidustalea candida gen. nov., sp. nov., a novel member of the family Paenibacillaceae isolated from a geothermal area.</title>
        <authorList>
            <person name="Li W.-J."/>
            <person name="Jiao J.-Y."/>
            <person name="Chen Y."/>
        </authorList>
    </citation>
    <scope>NUCLEOTIDE SEQUENCE</scope>
    <source>
        <strain evidence="7">SYSU GA230002</strain>
    </source>
</reference>
<evidence type="ECO:0000313" key="7">
    <source>
        <dbReference type="EMBL" id="MEB3101721.1"/>
    </source>
</evidence>
<evidence type="ECO:0000313" key="8">
    <source>
        <dbReference type="Proteomes" id="UP001310386"/>
    </source>
</evidence>
<feature type="transmembrane region" description="Helical" evidence="6">
    <location>
        <begin position="299"/>
        <end position="322"/>
    </location>
</feature>
<sequence>MNNSLLSQVYSRSVKGILLFTLILMLVPAFVSSSYFISVLILVGLYTLISTGMNMLMGFAGQISLGHAAFYGVGAYSSAYVTVKLGMPSIVGILVGVLLTAIIAFIVGIPTLKLTGHYLALATLGIGMIAFTFFKQWKDITGGLNGFFGIPALNLFGIEFDSEVKFYYLVWLIALLGILLTRNVVQSRVGRAFRAIHSSEIAANSIGVNIQKYKLQVFILSAVYASIAGSIYAHYVSFINPMLFESKMSIDFLIMSVIGGSGSIWGGLIGSAVFIILGEVLKDVIPMVMHTQSSDEFQIVFFGVMLVVLLIYMPEGLAPAFVKLRNKAFNWLKLSRRRSRGAADSMENP</sequence>
<proteinExistence type="predicted"/>
<feature type="transmembrane region" description="Helical" evidence="6">
    <location>
        <begin position="141"/>
        <end position="160"/>
    </location>
</feature>
<dbReference type="InterPro" id="IPR043428">
    <property type="entry name" value="LivM-like"/>
</dbReference>
<dbReference type="RefSeq" id="WP_371753836.1">
    <property type="nucleotide sequence ID" value="NZ_JAYJLD010000009.1"/>
</dbReference>
<keyword evidence="2" id="KW-1003">Cell membrane</keyword>
<dbReference type="PANTHER" id="PTHR30482">
    <property type="entry name" value="HIGH-AFFINITY BRANCHED-CHAIN AMINO ACID TRANSPORT SYSTEM PERMEASE"/>
    <property type="match status" value="1"/>
</dbReference>
<keyword evidence="4 6" id="KW-1133">Transmembrane helix</keyword>
<evidence type="ECO:0000256" key="1">
    <source>
        <dbReference type="ARBA" id="ARBA00004651"/>
    </source>
</evidence>
<evidence type="ECO:0000256" key="6">
    <source>
        <dbReference type="SAM" id="Phobius"/>
    </source>
</evidence>
<evidence type="ECO:0000256" key="4">
    <source>
        <dbReference type="ARBA" id="ARBA00022989"/>
    </source>
</evidence>
<comment type="subcellular location">
    <subcellularLocation>
        <location evidence="1">Cell membrane</location>
        <topology evidence="1">Multi-pass membrane protein</topology>
    </subcellularLocation>
</comment>
<evidence type="ECO:0000256" key="5">
    <source>
        <dbReference type="ARBA" id="ARBA00023136"/>
    </source>
</evidence>
<organism evidence="7 8">
    <name type="scientific">Ferviditalea candida</name>
    <dbReference type="NCBI Taxonomy" id="3108399"/>
    <lineage>
        <taxon>Bacteria</taxon>
        <taxon>Bacillati</taxon>
        <taxon>Bacillota</taxon>
        <taxon>Bacilli</taxon>
        <taxon>Bacillales</taxon>
        <taxon>Paenibacillaceae</taxon>
        <taxon>Ferviditalea</taxon>
    </lineage>
</organism>
<feature type="transmembrane region" description="Helical" evidence="6">
    <location>
        <begin position="16"/>
        <end position="49"/>
    </location>
</feature>
<feature type="transmembrane region" description="Helical" evidence="6">
    <location>
        <begin position="166"/>
        <end position="185"/>
    </location>
</feature>
<dbReference type="EMBL" id="JAYJLD010000009">
    <property type="protein sequence ID" value="MEB3101721.1"/>
    <property type="molecule type" value="Genomic_DNA"/>
</dbReference>
<feature type="transmembrane region" description="Helical" evidence="6">
    <location>
        <begin position="253"/>
        <end position="278"/>
    </location>
</feature>
<keyword evidence="8" id="KW-1185">Reference proteome</keyword>
<dbReference type="Pfam" id="PF02653">
    <property type="entry name" value="BPD_transp_2"/>
    <property type="match status" value="1"/>
</dbReference>
<feature type="transmembrane region" description="Helical" evidence="6">
    <location>
        <begin position="115"/>
        <end position="134"/>
    </location>
</feature>
<keyword evidence="3 6" id="KW-0812">Transmembrane</keyword>
<evidence type="ECO:0000256" key="3">
    <source>
        <dbReference type="ARBA" id="ARBA00022692"/>
    </source>
</evidence>
<evidence type="ECO:0000256" key="2">
    <source>
        <dbReference type="ARBA" id="ARBA00022475"/>
    </source>
</evidence>
<accession>A0ABU5ZK77</accession>
<dbReference type="Proteomes" id="UP001310386">
    <property type="component" value="Unassembled WGS sequence"/>
</dbReference>
<feature type="transmembrane region" description="Helical" evidence="6">
    <location>
        <begin position="55"/>
        <end position="73"/>
    </location>
</feature>
<keyword evidence="5 6" id="KW-0472">Membrane</keyword>
<feature type="transmembrane region" description="Helical" evidence="6">
    <location>
        <begin position="215"/>
        <end position="233"/>
    </location>
</feature>
<dbReference type="CDD" id="cd06581">
    <property type="entry name" value="TM_PBP1_LivM_like"/>
    <property type="match status" value="1"/>
</dbReference>
<protein>
    <submittedName>
        <fullName evidence="7">Branched-chain amino acid ABC transporter permease</fullName>
    </submittedName>
</protein>
<gene>
    <name evidence="7" type="ORF">VF724_08600</name>
</gene>